<dbReference type="OrthoDB" id="2901184at2759"/>
<dbReference type="EMBL" id="QKRW01000023">
    <property type="protein sequence ID" value="RAL62721.1"/>
    <property type="molecule type" value="Genomic_DNA"/>
</dbReference>
<dbReference type="PANTHER" id="PTHR31162:SF0">
    <property type="entry name" value="MALIC ACID TRANSPORT PROTEIN"/>
    <property type="match status" value="1"/>
</dbReference>
<protein>
    <submittedName>
        <fullName evidence="6">Uncharacterized protein</fullName>
    </submittedName>
</protein>
<keyword evidence="2 5" id="KW-0812">Transmembrane</keyword>
<evidence type="ECO:0000256" key="2">
    <source>
        <dbReference type="ARBA" id="ARBA00022692"/>
    </source>
</evidence>
<sequence length="166" mass="17779">MYVAFTFTVAVAQYSYLFNAKQQTLQTMTPAWILPIFPVMLSGTFASVISGTQTPNNALPILVTGITFQGLGMLVAIFMYGPYMARLMIHGLPDPNARPGMFIAVGPPSFTGLALLGMSQNFGDIYPAYTTISGVAHPGDHRGCLSLGNGFCRRVLVGHGILVLFA</sequence>
<dbReference type="GO" id="GO:0015140">
    <property type="term" value="F:malate transmembrane transporter activity"/>
    <property type="evidence" value="ECO:0007669"/>
    <property type="project" value="InterPro"/>
</dbReference>
<name>A0A395IRF9_9HELO</name>
<evidence type="ECO:0000256" key="1">
    <source>
        <dbReference type="ARBA" id="ARBA00004141"/>
    </source>
</evidence>
<dbReference type="Pfam" id="PF03595">
    <property type="entry name" value="SLAC1"/>
    <property type="match status" value="1"/>
</dbReference>
<feature type="transmembrane region" description="Helical" evidence="5">
    <location>
        <begin position="30"/>
        <end position="49"/>
    </location>
</feature>
<organism evidence="6 7">
    <name type="scientific">Monilinia fructigena</name>
    <dbReference type="NCBI Taxonomy" id="38457"/>
    <lineage>
        <taxon>Eukaryota</taxon>
        <taxon>Fungi</taxon>
        <taxon>Dikarya</taxon>
        <taxon>Ascomycota</taxon>
        <taxon>Pezizomycotina</taxon>
        <taxon>Leotiomycetes</taxon>
        <taxon>Helotiales</taxon>
        <taxon>Sclerotiniaceae</taxon>
        <taxon>Monilinia</taxon>
    </lineage>
</organism>
<dbReference type="InterPro" id="IPR004695">
    <property type="entry name" value="SLAC1/Mae1/Ssu1/TehA"/>
</dbReference>
<dbReference type="InterPro" id="IPR030185">
    <property type="entry name" value="Mae1"/>
</dbReference>
<proteinExistence type="predicted"/>
<feature type="transmembrane region" description="Helical" evidence="5">
    <location>
        <begin position="100"/>
        <end position="118"/>
    </location>
</feature>
<evidence type="ECO:0000313" key="6">
    <source>
        <dbReference type="EMBL" id="RAL62721.1"/>
    </source>
</evidence>
<dbReference type="PANTHER" id="PTHR31162">
    <property type="entry name" value="MALIC ACID TRANSPORT PROTEIN-RELATED"/>
    <property type="match status" value="1"/>
</dbReference>
<comment type="caution">
    <text evidence="6">The sequence shown here is derived from an EMBL/GenBank/DDBJ whole genome shotgun (WGS) entry which is preliminary data.</text>
</comment>
<accession>A0A395IRF9</accession>
<dbReference type="Proteomes" id="UP000249056">
    <property type="component" value="Unassembled WGS sequence"/>
</dbReference>
<gene>
    <name evidence="6" type="ORF">DID88_004564</name>
</gene>
<keyword evidence="3 5" id="KW-1133">Transmembrane helix</keyword>
<dbReference type="Gene3D" id="1.50.10.150">
    <property type="entry name" value="Voltage-dependent anion channel"/>
    <property type="match status" value="1"/>
</dbReference>
<evidence type="ECO:0000256" key="4">
    <source>
        <dbReference type="ARBA" id="ARBA00023136"/>
    </source>
</evidence>
<evidence type="ECO:0000256" key="5">
    <source>
        <dbReference type="SAM" id="Phobius"/>
    </source>
</evidence>
<evidence type="ECO:0000256" key="3">
    <source>
        <dbReference type="ARBA" id="ARBA00022989"/>
    </source>
</evidence>
<dbReference type="InterPro" id="IPR038665">
    <property type="entry name" value="Voltage-dep_anion_channel_sf"/>
</dbReference>
<keyword evidence="4 5" id="KW-0472">Membrane</keyword>
<dbReference type="GO" id="GO:0016020">
    <property type="term" value="C:membrane"/>
    <property type="evidence" value="ECO:0007669"/>
    <property type="project" value="UniProtKB-SubCell"/>
</dbReference>
<feature type="transmembrane region" description="Helical" evidence="5">
    <location>
        <begin position="61"/>
        <end position="80"/>
    </location>
</feature>
<evidence type="ECO:0000313" key="7">
    <source>
        <dbReference type="Proteomes" id="UP000249056"/>
    </source>
</evidence>
<dbReference type="AlphaFoldDB" id="A0A395IRF9"/>
<keyword evidence="7" id="KW-1185">Reference proteome</keyword>
<comment type="subcellular location">
    <subcellularLocation>
        <location evidence="1">Membrane</location>
        <topology evidence="1">Multi-pass membrane protein</topology>
    </subcellularLocation>
</comment>
<reference evidence="6 7" key="1">
    <citation type="submission" date="2018-06" db="EMBL/GenBank/DDBJ databases">
        <title>Genome Sequence of the Brown Rot Fungal Pathogen Monilinia fructigena.</title>
        <authorList>
            <person name="Landi L."/>
            <person name="De Miccolis Angelini R.M."/>
            <person name="Pollastro S."/>
            <person name="Abate D."/>
            <person name="Faretra F."/>
            <person name="Romanazzi G."/>
        </authorList>
    </citation>
    <scope>NUCLEOTIDE SEQUENCE [LARGE SCALE GENOMIC DNA]</scope>
    <source>
        <strain evidence="6 7">Mfrg269</strain>
    </source>
</reference>